<organism evidence="2 3">
    <name type="scientific">Anisodus tanguticus</name>
    <dbReference type="NCBI Taxonomy" id="243964"/>
    <lineage>
        <taxon>Eukaryota</taxon>
        <taxon>Viridiplantae</taxon>
        <taxon>Streptophyta</taxon>
        <taxon>Embryophyta</taxon>
        <taxon>Tracheophyta</taxon>
        <taxon>Spermatophyta</taxon>
        <taxon>Magnoliopsida</taxon>
        <taxon>eudicotyledons</taxon>
        <taxon>Gunneridae</taxon>
        <taxon>Pentapetalae</taxon>
        <taxon>asterids</taxon>
        <taxon>lamiids</taxon>
        <taxon>Solanales</taxon>
        <taxon>Solanaceae</taxon>
        <taxon>Solanoideae</taxon>
        <taxon>Hyoscyameae</taxon>
        <taxon>Anisodus</taxon>
    </lineage>
</organism>
<proteinExistence type="predicted"/>
<dbReference type="Proteomes" id="UP001291623">
    <property type="component" value="Unassembled WGS sequence"/>
</dbReference>
<evidence type="ECO:0000313" key="3">
    <source>
        <dbReference type="Proteomes" id="UP001291623"/>
    </source>
</evidence>
<comment type="caution">
    <text evidence="2">The sequence shown here is derived from an EMBL/GenBank/DDBJ whole genome shotgun (WGS) entry which is preliminary data.</text>
</comment>
<dbReference type="AlphaFoldDB" id="A0AAE1T1L2"/>
<evidence type="ECO:0000256" key="1">
    <source>
        <dbReference type="SAM" id="MobiDB-lite"/>
    </source>
</evidence>
<evidence type="ECO:0000313" key="2">
    <source>
        <dbReference type="EMBL" id="KAK4380400.1"/>
    </source>
</evidence>
<feature type="compositionally biased region" description="Polar residues" evidence="1">
    <location>
        <begin position="7"/>
        <end position="21"/>
    </location>
</feature>
<accession>A0AAE1T1L2</accession>
<dbReference type="EMBL" id="JAVYJV010000001">
    <property type="protein sequence ID" value="KAK4380400.1"/>
    <property type="molecule type" value="Genomic_DNA"/>
</dbReference>
<gene>
    <name evidence="2" type="ORF">RND71_002262</name>
</gene>
<keyword evidence="3" id="KW-1185">Reference proteome</keyword>
<feature type="region of interest" description="Disordered" evidence="1">
    <location>
        <begin position="1"/>
        <end position="23"/>
    </location>
</feature>
<sequence length="95" mass="10614">MLDKNKPTMTTARSMSNTSYLSPGKISQACSNFYKSDHLVDSSTPNVVNVMMTNATNTEEQLTAMMQIMEALKKYVEDKDLSNSPTDEQVETLQL</sequence>
<reference evidence="2" key="1">
    <citation type="submission" date="2023-12" db="EMBL/GenBank/DDBJ databases">
        <title>Genome assembly of Anisodus tanguticus.</title>
        <authorList>
            <person name="Wang Y.-J."/>
        </authorList>
    </citation>
    <scope>NUCLEOTIDE SEQUENCE</scope>
    <source>
        <strain evidence="2">KB-2021</strain>
        <tissue evidence="2">Leaf</tissue>
    </source>
</reference>
<name>A0AAE1T1L2_9SOLA</name>
<protein>
    <submittedName>
        <fullName evidence="2">Uncharacterized protein</fullName>
    </submittedName>
</protein>